<dbReference type="RefSeq" id="WP_351959849.1">
    <property type="nucleotide sequence ID" value="NZ_JBEOZM010000016.1"/>
</dbReference>
<dbReference type="PANTHER" id="PTHR43133">
    <property type="entry name" value="RNA POLYMERASE ECF-TYPE SIGMA FACTO"/>
    <property type="match status" value="1"/>
</dbReference>
<organism evidence="8 9">
    <name type="scientific">Streptomyces sp. 900105755</name>
    <dbReference type="NCBI Taxonomy" id="3154389"/>
    <lineage>
        <taxon>Bacteria</taxon>
        <taxon>Bacillati</taxon>
        <taxon>Actinomycetota</taxon>
        <taxon>Actinomycetes</taxon>
        <taxon>Kitasatosporales</taxon>
        <taxon>Streptomycetaceae</taxon>
        <taxon>Streptomyces</taxon>
    </lineage>
</organism>
<dbReference type="Pfam" id="PF04542">
    <property type="entry name" value="Sigma70_r2"/>
    <property type="match status" value="1"/>
</dbReference>
<gene>
    <name evidence="8" type="ORF">ABT211_29880</name>
</gene>
<dbReference type="Proteomes" id="UP001490365">
    <property type="component" value="Unassembled WGS sequence"/>
</dbReference>
<evidence type="ECO:0000256" key="4">
    <source>
        <dbReference type="ARBA" id="ARBA00023125"/>
    </source>
</evidence>
<dbReference type="Pfam" id="PF08281">
    <property type="entry name" value="Sigma70_r4_2"/>
    <property type="match status" value="1"/>
</dbReference>
<dbReference type="InterPro" id="IPR039425">
    <property type="entry name" value="RNA_pol_sigma-70-like"/>
</dbReference>
<dbReference type="InterPro" id="IPR013249">
    <property type="entry name" value="RNA_pol_sigma70_r4_t2"/>
</dbReference>
<sequence length="190" mass="20861">MSLIDHDRADGADRTLGLLLAERDSLRRFVADMMGRDPHGAEDVVQETLLRAWQSAGRLDWRDRPIRMWLFRVARNLVVDGRRRDRSIPVGITAADFGGAAPAPVPDHAEQVGDRRVLVSALRTLAPAHREAVALVHLLGQPGDEVARRLGLPPGTVKSRTHHGIRALRATLESHGCGPAGTEHLRGETR</sequence>
<dbReference type="PANTHER" id="PTHR43133:SF52">
    <property type="entry name" value="ECF RNA POLYMERASE SIGMA FACTOR SIGL"/>
    <property type="match status" value="1"/>
</dbReference>
<dbReference type="InterPro" id="IPR036388">
    <property type="entry name" value="WH-like_DNA-bd_sf"/>
</dbReference>
<name>A0ABV1TN59_9ACTN</name>
<comment type="caution">
    <text evidence="8">The sequence shown here is derived from an EMBL/GenBank/DDBJ whole genome shotgun (WGS) entry which is preliminary data.</text>
</comment>
<dbReference type="InterPro" id="IPR013325">
    <property type="entry name" value="RNA_pol_sigma_r2"/>
</dbReference>
<evidence type="ECO:0000256" key="2">
    <source>
        <dbReference type="ARBA" id="ARBA00023015"/>
    </source>
</evidence>
<dbReference type="InterPro" id="IPR014284">
    <property type="entry name" value="RNA_pol_sigma-70_dom"/>
</dbReference>
<evidence type="ECO:0000256" key="5">
    <source>
        <dbReference type="ARBA" id="ARBA00023163"/>
    </source>
</evidence>
<dbReference type="SUPFAM" id="SSF88659">
    <property type="entry name" value="Sigma3 and sigma4 domains of RNA polymerase sigma factors"/>
    <property type="match status" value="1"/>
</dbReference>
<dbReference type="Gene3D" id="1.10.1740.10">
    <property type="match status" value="1"/>
</dbReference>
<keyword evidence="2" id="KW-0805">Transcription regulation</keyword>
<evidence type="ECO:0000313" key="8">
    <source>
        <dbReference type="EMBL" id="MER6271470.1"/>
    </source>
</evidence>
<keyword evidence="3" id="KW-0731">Sigma factor</keyword>
<evidence type="ECO:0000259" key="7">
    <source>
        <dbReference type="Pfam" id="PF08281"/>
    </source>
</evidence>
<evidence type="ECO:0000256" key="1">
    <source>
        <dbReference type="ARBA" id="ARBA00010641"/>
    </source>
</evidence>
<dbReference type="Gene3D" id="1.10.10.10">
    <property type="entry name" value="Winged helix-like DNA-binding domain superfamily/Winged helix DNA-binding domain"/>
    <property type="match status" value="1"/>
</dbReference>
<feature type="domain" description="RNA polymerase sigma factor 70 region 4 type 2" evidence="7">
    <location>
        <begin position="117"/>
        <end position="168"/>
    </location>
</feature>
<dbReference type="SUPFAM" id="SSF88946">
    <property type="entry name" value="Sigma2 domain of RNA polymerase sigma factors"/>
    <property type="match status" value="1"/>
</dbReference>
<dbReference type="EMBL" id="JBEOZM010000016">
    <property type="protein sequence ID" value="MER6271470.1"/>
    <property type="molecule type" value="Genomic_DNA"/>
</dbReference>
<dbReference type="CDD" id="cd06171">
    <property type="entry name" value="Sigma70_r4"/>
    <property type="match status" value="1"/>
</dbReference>
<comment type="similarity">
    <text evidence="1">Belongs to the sigma-70 factor family. ECF subfamily.</text>
</comment>
<proteinExistence type="inferred from homology"/>
<keyword evidence="4" id="KW-0238">DNA-binding</keyword>
<dbReference type="InterPro" id="IPR013324">
    <property type="entry name" value="RNA_pol_sigma_r3/r4-like"/>
</dbReference>
<feature type="domain" description="RNA polymerase sigma-70 region 2" evidence="6">
    <location>
        <begin position="24"/>
        <end position="86"/>
    </location>
</feature>
<protein>
    <submittedName>
        <fullName evidence="8">Sigma-70 family RNA polymerase sigma factor</fullName>
    </submittedName>
</protein>
<dbReference type="InterPro" id="IPR007627">
    <property type="entry name" value="RNA_pol_sigma70_r2"/>
</dbReference>
<evidence type="ECO:0000313" key="9">
    <source>
        <dbReference type="Proteomes" id="UP001490365"/>
    </source>
</evidence>
<evidence type="ECO:0000256" key="3">
    <source>
        <dbReference type="ARBA" id="ARBA00023082"/>
    </source>
</evidence>
<accession>A0ABV1TN59</accession>
<reference evidence="8 9" key="1">
    <citation type="submission" date="2024-06" db="EMBL/GenBank/DDBJ databases">
        <title>The Natural Products Discovery Center: Release of the First 8490 Sequenced Strains for Exploring Actinobacteria Biosynthetic Diversity.</title>
        <authorList>
            <person name="Kalkreuter E."/>
            <person name="Kautsar S.A."/>
            <person name="Yang D."/>
            <person name="Bader C.D."/>
            <person name="Teijaro C.N."/>
            <person name="Fluegel L."/>
            <person name="Davis C.M."/>
            <person name="Simpson J.R."/>
            <person name="Lauterbach L."/>
            <person name="Steele A.D."/>
            <person name="Gui C."/>
            <person name="Meng S."/>
            <person name="Li G."/>
            <person name="Viehrig K."/>
            <person name="Ye F."/>
            <person name="Su P."/>
            <person name="Kiefer A.F."/>
            <person name="Nichols A."/>
            <person name="Cepeda A.J."/>
            <person name="Yan W."/>
            <person name="Fan B."/>
            <person name="Jiang Y."/>
            <person name="Adhikari A."/>
            <person name="Zheng C.-J."/>
            <person name="Schuster L."/>
            <person name="Cowan T.M."/>
            <person name="Smanski M.J."/>
            <person name="Chevrette M.G."/>
            <person name="De Carvalho L.P.S."/>
            <person name="Shen B."/>
        </authorList>
    </citation>
    <scope>NUCLEOTIDE SEQUENCE [LARGE SCALE GENOMIC DNA]</scope>
    <source>
        <strain evidence="8 9">NPDC001694</strain>
    </source>
</reference>
<dbReference type="NCBIfam" id="TIGR02937">
    <property type="entry name" value="sigma70-ECF"/>
    <property type="match status" value="1"/>
</dbReference>
<keyword evidence="5" id="KW-0804">Transcription</keyword>
<keyword evidence="9" id="KW-1185">Reference proteome</keyword>
<evidence type="ECO:0000259" key="6">
    <source>
        <dbReference type="Pfam" id="PF04542"/>
    </source>
</evidence>